<sequence>MKIKTPEHHRLMVTNHLNSLFSRHEFFLKKIIECCSETKRNWGTQQEDKMPELNHYFDAYLNSFQSIKDSLKTALNEKIEWSFFEGIPYRKFMKEARNASTHDGFSIINSTIDGKYYISKDIIRFHEKKLIIIDVPNEDIEYICTHFSYYLFNKIKNLLSTNKSNLPKTTIEDIKNQLNPNSFKILIPEEVKYMMNNALKNDELINKIHQIFIHDNTQNEYPSINNILNVCKNYINI</sequence>
<proteinExistence type="predicted"/>
<comment type="caution">
    <text evidence="1">The sequence shown here is derived from an EMBL/GenBank/DDBJ whole genome shotgun (WGS) entry which is preliminary data.</text>
</comment>
<evidence type="ECO:0000313" key="2">
    <source>
        <dbReference type="Proteomes" id="UP001240164"/>
    </source>
</evidence>
<reference evidence="1 2" key="1">
    <citation type="submission" date="2023-07" db="EMBL/GenBank/DDBJ databases">
        <title>Sorghum-associated microbial communities from plants grown in Nebraska, USA.</title>
        <authorList>
            <person name="Schachtman D."/>
        </authorList>
    </citation>
    <scope>NUCLEOTIDE SEQUENCE [LARGE SCALE GENOMIC DNA]</scope>
    <source>
        <strain evidence="1 2">CC146</strain>
    </source>
</reference>
<name>A0ABD5AKV5_ACICA</name>
<organism evidence="1 2">
    <name type="scientific">Acinetobacter calcoaceticus</name>
    <dbReference type="NCBI Taxonomy" id="471"/>
    <lineage>
        <taxon>Bacteria</taxon>
        <taxon>Pseudomonadati</taxon>
        <taxon>Pseudomonadota</taxon>
        <taxon>Gammaproteobacteria</taxon>
        <taxon>Moraxellales</taxon>
        <taxon>Moraxellaceae</taxon>
        <taxon>Acinetobacter</taxon>
        <taxon>Acinetobacter calcoaceticus/baumannii complex</taxon>
    </lineage>
</organism>
<dbReference type="RefSeq" id="WP_307010842.1">
    <property type="nucleotide sequence ID" value="NZ_JAUSQP010000001.1"/>
</dbReference>
<evidence type="ECO:0000313" key="1">
    <source>
        <dbReference type="EMBL" id="MDP9803210.1"/>
    </source>
</evidence>
<dbReference type="EMBL" id="JAUSQP010000001">
    <property type="protein sequence ID" value="MDP9803210.1"/>
    <property type="molecule type" value="Genomic_DNA"/>
</dbReference>
<gene>
    <name evidence="1" type="ORF">J2771_001464</name>
</gene>
<protein>
    <recommendedName>
        <fullName evidence="3">Abi-like protein</fullName>
    </recommendedName>
</protein>
<dbReference type="Proteomes" id="UP001240164">
    <property type="component" value="Unassembled WGS sequence"/>
</dbReference>
<accession>A0ABD5AKV5</accession>
<dbReference type="AlphaFoldDB" id="A0ABD5AKV5"/>
<evidence type="ECO:0008006" key="3">
    <source>
        <dbReference type="Google" id="ProtNLM"/>
    </source>
</evidence>